<dbReference type="RefSeq" id="WP_015337432.1">
    <property type="nucleotide sequence ID" value="NC_020055.1"/>
</dbReference>
<dbReference type="eggNOG" id="COG5360">
    <property type="taxonomic scope" value="Bacteria"/>
</dbReference>
<keyword evidence="3" id="KW-0574">Periplasm</keyword>
<name>L0RDK9_9BACT</name>
<dbReference type="SUPFAM" id="SSF48230">
    <property type="entry name" value="Chondroitin AC/alginate lyase"/>
    <property type="match status" value="1"/>
</dbReference>
<keyword evidence="2" id="KW-0732">Signal</keyword>
<feature type="domain" description="Heparinase II/III-like C-terminal" evidence="5">
    <location>
        <begin position="407"/>
        <end position="627"/>
    </location>
</feature>
<evidence type="ECO:0000259" key="6">
    <source>
        <dbReference type="Pfam" id="PF16889"/>
    </source>
</evidence>
<evidence type="ECO:0000256" key="4">
    <source>
        <dbReference type="ARBA" id="ARBA00023239"/>
    </source>
</evidence>
<dbReference type="InterPro" id="IPR012480">
    <property type="entry name" value="Hepar_II_III_C"/>
</dbReference>
<dbReference type="KEGG" id="dhy:DESAM_22567"/>
<evidence type="ECO:0000313" key="7">
    <source>
        <dbReference type="EMBL" id="CCO24834.1"/>
    </source>
</evidence>
<evidence type="ECO:0000256" key="2">
    <source>
        <dbReference type="ARBA" id="ARBA00022729"/>
    </source>
</evidence>
<dbReference type="PANTHER" id="PTHR39210:SF1">
    <property type="entry name" value="HEPARIN-SULFATE LYASE"/>
    <property type="match status" value="1"/>
</dbReference>
<evidence type="ECO:0000259" key="5">
    <source>
        <dbReference type="Pfam" id="PF07940"/>
    </source>
</evidence>
<dbReference type="EMBL" id="FO203522">
    <property type="protein sequence ID" value="CCO24834.1"/>
    <property type="molecule type" value="Genomic_DNA"/>
</dbReference>
<evidence type="ECO:0000313" key="8">
    <source>
        <dbReference type="Proteomes" id="UP000010808"/>
    </source>
</evidence>
<dbReference type="Gene3D" id="2.70.98.70">
    <property type="match status" value="1"/>
</dbReference>
<accession>L0RDK9</accession>
<comment type="subcellular location">
    <subcellularLocation>
        <location evidence="1">Periplasm</location>
    </subcellularLocation>
</comment>
<dbReference type="Proteomes" id="UP000010808">
    <property type="component" value="Chromosome"/>
</dbReference>
<feature type="domain" description="Heparin-sulfate lyase N-terminal" evidence="6">
    <location>
        <begin position="125"/>
        <end position="344"/>
    </location>
</feature>
<dbReference type="STRING" id="1121451.DESAM_22567"/>
<proteinExistence type="predicted"/>
<dbReference type="PANTHER" id="PTHR39210">
    <property type="entry name" value="HEPARIN-SULFATE LYASE"/>
    <property type="match status" value="1"/>
</dbReference>
<dbReference type="Pfam" id="PF16889">
    <property type="entry name" value="Hepar_II_III_N"/>
    <property type="match status" value="1"/>
</dbReference>
<reference evidence="7 8" key="1">
    <citation type="submission" date="2012-10" db="EMBL/GenBank/DDBJ databases">
        <authorList>
            <person name="Genoscope - CEA"/>
        </authorList>
    </citation>
    <scope>NUCLEOTIDE SEQUENCE [LARGE SCALE GENOMIC DNA]</scope>
    <source>
        <strain evidence="8">AM13 / DSM 14728</strain>
    </source>
</reference>
<evidence type="ECO:0000256" key="3">
    <source>
        <dbReference type="ARBA" id="ARBA00022764"/>
    </source>
</evidence>
<sequence length="652" mass="72311">MKADKIIWVANRLKAMGPQEILWRCRNEAVCFAQSKGFLLAENVAPADLMQQTSSWIKDGNLNSFSDEIINTAESILLEGLSVFALPEKVQCVLPQWNRDPLTGVLCPLNFGKKFNYKDRSLCGDIKYLWEVGRFLQIVPPALAWKISGDHKYLDAIRQMLESWLDQCPYMLGVHWSSSLELGIRLINWSLAWQFIGGVDSPLFQGEGGAEFRNRWLKSIYQHIHFIDGGYSKGSSANNHLIGEAAGVFIACRTWPYWAECAGYADRALTVLENEVGRQVGFDGVDLEQAMSYQQFVLDFLLFSYISCPDKFSSRYQDTLVHMAEFIAAMTDAAGNVPMIGDADDGLVSGFGLFSGHNPFSSLTASVGLLFSRPELLEKSAVSDLKSCCMAGKTASAADLSSDVSLSRAFVCGGYYILGDHFNSESELHIILDGGALGYGSLCAHGHADALSMYLSYCGKEFLIDPGTYIYNGNQKWREYFRGTSAHNTVRVDGVNQSESGGDFLWKTHAQAHAECEFQDDVETFRGSHDGYMRLSDPVIHERLVALDKVGKRIAVQDHLQCGAEHMVEQFWHFSEECVVEQVGPDKIKVCNSGTSIEIHFGQNISLEIVSANSEIPLGWISRSFDCKIPCTTVIARADIKGSSFLTASILY</sequence>
<keyword evidence="8" id="KW-1185">Reference proteome</keyword>
<keyword evidence="4" id="KW-0456">Lyase</keyword>
<dbReference type="AlphaFoldDB" id="L0RDK9"/>
<gene>
    <name evidence="7" type="ORF">DESAM_22567</name>
</gene>
<dbReference type="OrthoDB" id="9763014at2"/>
<dbReference type="HOGENOM" id="CLU_022012_0_1_7"/>
<dbReference type="InterPro" id="IPR031680">
    <property type="entry name" value="Hepar_II_III_N"/>
</dbReference>
<evidence type="ECO:0000256" key="1">
    <source>
        <dbReference type="ARBA" id="ARBA00004418"/>
    </source>
</evidence>
<dbReference type="InterPro" id="IPR008929">
    <property type="entry name" value="Chondroitin_lyas"/>
</dbReference>
<protein>
    <submittedName>
        <fullName evidence="7">Heparinase II/III family protein</fullName>
    </submittedName>
</protein>
<dbReference type="Gene3D" id="1.50.10.100">
    <property type="entry name" value="Chondroitin AC/alginate lyase"/>
    <property type="match status" value="1"/>
</dbReference>
<organism evidence="7 8">
    <name type="scientific">Maridesulfovibrio hydrothermalis AM13 = DSM 14728</name>
    <dbReference type="NCBI Taxonomy" id="1121451"/>
    <lineage>
        <taxon>Bacteria</taxon>
        <taxon>Pseudomonadati</taxon>
        <taxon>Thermodesulfobacteriota</taxon>
        <taxon>Desulfovibrionia</taxon>
        <taxon>Desulfovibrionales</taxon>
        <taxon>Desulfovibrionaceae</taxon>
        <taxon>Maridesulfovibrio</taxon>
    </lineage>
</organism>
<dbReference type="GO" id="GO:0042597">
    <property type="term" value="C:periplasmic space"/>
    <property type="evidence" value="ECO:0007669"/>
    <property type="project" value="UniProtKB-SubCell"/>
</dbReference>
<dbReference type="Pfam" id="PF07940">
    <property type="entry name" value="Hepar_II_III_C"/>
    <property type="match status" value="1"/>
</dbReference>
<dbReference type="GO" id="GO:0016829">
    <property type="term" value="F:lyase activity"/>
    <property type="evidence" value="ECO:0007669"/>
    <property type="project" value="UniProtKB-KW"/>
</dbReference>
<dbReference type="PATRIC" id="fig|1121451.3.peg.2780"/>